<reference evidence="7" key="1">
    <citation type="journal article" date="2010" name="Int. J. Syst. Evol. Microbiol.">
        <title>Porticoccus litoralis gen. nov., sp. nov., a gammaproteobacterium isolated from the Yellow Sea.</title>
        <authorList>
            <person name="Oh H.M."/>
            <person name="Kim H."/>
            <person name="Kim K.M."/>
            <person name="Min G.S."/>
            <person name="Cho J.C."/>
        </authorList>
    </citation>
    <scope>NUCLEOTIDE SEQUENCE</scope>
    <source>
        <strain evidence="7">DSM 25064</strain>
    </source>
</reference>
<dbReference type="GO" id="GO:0005886">
    <property type="term" value="C:plasma membrane"/>
    <property type="evidence" value="ECO:0007669"/>
    <property type="project" value="InterPro"/>
</dbReference>
<name>A0AAW8B1T2_9GAMM</name>
<dbReference type="Proteomes" id="UP001178354">
    <property type="component" value="Unassembled WGS sequence"/>
</dbReference>
<sequence>MALLKKLWILLVCVLAILLGLSIVLANPEPISMVLLGYSLGPMPSGLWLLLAVSVGCLLGIIVSLPALLRVKRRAYRLNKQLTKQRLVKTQENP</sequence>
<keyword evidence="3 5" id="KW-1133">Transmembrane helix</keyword>
<dbReference type="InterPro" id="IPR010445">
    <property type="entry name" value="LapA_dom"/>
</dbReference>
<evidence type="ECO:0000313" key="7">
    <source>
        <dbReference type="EMBL" id="MDP1519732.1"/>
    </source>
</evidence>
<dbReference type="Pfam" id="PF06305">
    <property type="entry name" value="LapA_dom"/>
    <property type="match status" value="1"/>
</dbReference>
<evidence type="ECO:0000256" key="3">
    <source>
        <dbReference type="ARBA" id="ARBA00022989"/>
    </source>
</evidence>
<keyword evidence="4 5" id="KW-0472">Membrane</keyword>
<evidence type="ECO:0000256" key="2">
    <source>
        <dbReference type="ARBA" id="ARBA00022692"/>
    </source>
</evidence>
<evidence type="ECO:0000256" key="1">
    <source>
        <dbReference type="ARBA" id="ARBA00022475"/>
    </source>
</evidence>
<evidence type="ECO:0000256" key="4">
    <source>
        <dbReference type="ARBA" id="ARBA00023136"/>
    </source>
</evidence>
<feature type="transmembrane region" description="Helical" evidence="5">
    <location>
        <begin position="46"/>
        <end position="69"/>
    </location>
</feature>
<evidence type="ECO:0000256" key="5">
    <source>
        <dbReference type="SAM" id="Phobius"/>
    </source>
</evidence>
<reference evidence="7" key="2">
    <citation type="submission" date="2023-08" db="EMBL/GenBank/DDBJ databases">
        <authorList>
            <person name="Luo J."/>
        </authorList>
    </citation>
    <scope>NUCLEOTIDE SEQUENCE</scope>
    <source>
        <strain evidence="7">DSM 25064</strain>
    </source>
</reference>
<organism evidence="7 8">
    <name type="scientific">Porticoccus litoralis</name>
    <dbReference type="NCBI Taxonomy" id="434086"/>
    <lineage>
        <taxon>Bacteria</taxon>
        <taxon>Pseudomonadati</taxon>
        <taxon>Pseudomonadota</taxon>
        <taxon>Gammaproteobacteria</taxon>
        <taxon>Cellvibrionales</taxon>
        <taxon>Porticoccaceae</taxon>
        <taxon>Porticoccus</taxon>
    </lineage>
</organism>
<keyword evidence="1" id="KW-1003">Cell membrane</keyword>
<evidence type="ECO:0000259" key="6">
    <source>
        <dbReference type="Pfam" id="PF06305"/>
    </source>
</evidence>
<comment type="caution">
    <text evidence="7">The sequence shown here is derived from an EMBL/GenBank/DDBJ whole genome shotgun (WGS) entry which is preliminary data.</text>
</comment>
<dbReference type="RefSeq" id="WP_305169242.1">
    <property type="nucleotide sequence ID" value="NZ_JAUUUU010000001.1"/>
</dbReference>
<proteinExistence type="predicted"/>
<protein>
    <submittedName>
        <fullName evidence="7">LapA family protein</fullName>
    </submittedName>
</protein>
<accession>A0AAW8B1T2</accession>
<keyword evidence="2 5" id="KW-0812">Transmembrane</keyword>
<keyword evidence="8" id="KW-1185">Reference proteome</keyword>
<evidence type="ECO:0000313" key="8">
    <source>
        <dbReference type="Proteomes" id="UP001178354"/>
    </source>
</evidence>
<gene>
    <name evidence="7" type="ORF">Q8A57_01980</name>
</gene>
<dbReference type="EMBL" id="JAUUUU010000001">
    <property type="protein sequence ID" value="MDP1519732.1"/>
    <property type="molecule type" value="Genomic_DNA"/>
</dbReference>
<dbReference type="AlphaFoldDB" id="A0AAW8B1T2"/>
<feature type="domain" description="Lipopolysaccharide assembly protein A" evidence="6">
    <location>
        <begin position="27"/>
        <end position="85"/>
    </location>
</feature>